<name>A0A521E5L0_9BACT</name>
<organism evidence="2 3">
    <name type="scientific">Fodinibius sediminis</name>
    <dbReference type="NCBI Taxonomy" id="1214077"/>
    <lineage>
        <taxon>Bacteria</taxon>
        <taxon>Pseudomonadati</taxon>
        <taxon>Balneolota</taxon>
        <taxon>Balneolia</taxon>
        <taxon>Balneolales</taxon>
        <taxon>Balneolaceae</taxon>
        <taxon>Fodinibius</taxon>
    </lineage>
</organism>
<proteinExistence type="predicted"/>
<keyword evidence="1" id="KW-0812">Transmembrane</keyword>
<feature type="transmembrane region" description="Helical" evidence="1">
    <location>
        <begin position="55"/>
        <end position="71"/>
    </location>
</feature>
<dbReference type="OrthoDB" id="1524983at2"/>
<reference evidence="2 3" key="1">
    <citation type="submission" date="2017-05" db="EMBL/GenBank/DDBJ databases">
        <authorList>
            <person name="Varghese N."/>
            <person name="Submissions S."/>
        </authorList>
    </citation>
    <scope>NUCLEOTIDE SEQUENCE [LARGE SCALE GENOMIC DNA]</scope>
    <source>
        <strain evidence="2 3">DSM 21194</strain>
    </source>
</reference>
<evidence type="ECO:0000313" key="2">
    <source>
        <dbReference type="EMBL" id="SMO79152.1"/>
    </source>
</evidence>
<dbReference type="Proteomes" id="UP000317593">
    <property type="component" value="Unassembled WGS sequence"/>
</dbReference>
<dbReference type="RefSeq" id="WP_142715273.1">
    <property type="nucleotide sequence ID" value="NZ_FXTH01000013.1"/>
</dbReference>
<gene>
    <name evidence="2" type="ORF">SAMN06265218_11380</name>
</gene>
<accession>A0A521E5L0</accession>
<keyword evidence="3" id="KW-1185">Reference proteome</keyword>
<evidence type="ECO:0000313" key="3">
    <source>
        <dbReference type="Proteomes" id="UP000317593"/>
    </source>
</evidence>
<protein>
    <submittedName>
        <fullName evidence="2">Uncharacterized protein</fullName>
    </submittedName>
</protein>
<dbReference type="EMBL" id="FXTH01000013">
    <property type="protein sequence ID" value="SMO79152.1"/>
    <property type="molecule type" value="Genomic_DNA"/>
</dbReference>
<evidence type="ECO:0000256" key="1">
    <source>
        <dbReference type="SAM" id="Phobius"/>
    </source>
</evidence>
<sequence length="75" mass="8571">MASDDQNKESVSEEKAKKYEQILGRLKKERKAVEDMVNRDYREARRYVRSHPEEGVLAAFVGGIALGYVIGKLSR</sequence>
<keyword evidence="1" id="KW-1133">Transmembrane helix</keyword>
<dbReference type="AlphaFoldDB" id="A0A521E5L0"/>
<keyword evidence="1" id="KW-0472">Membrane</keyword>